<proteinExistence type="predicted"/>
<sequence>MHGMYRPDGNTNYPVRARSYDASDVTSAESNMVHAFLDHELRHSSSFVSIYVSKVGGTVSLLNFSPKTRQWERKVIFEDETVTVQDRHSSAIRVPIGGDGYPSAAMMLWDDSMLEPAVSLAFAANTPERPDAAPPKSSSKADLWHRRLGHPSRDALAHTRAVTTGHDIPQTPASGTETGTGTLCDVCIRSKAVLSKIGVDNGTLSGVPVCFFINRYTQIGNIRKRSKVHQGTGAIEVDRGHCRSCEHYYSDPIKPGLLI</sequence>
<keyword evidence="3" id="KW-1185">Reference proteome</keyword>
<name>A0A0D1DUC5_MYCMD</name>
<evidence type="ECO:0000313" key="3">
    <source>
        <dbReference type="Proteomes" id="UP000000561"/>
    </source>
</evidence>
<gene>
    <name evidence="2" type="ORF">UMAG_03948</name>
</gene>
<dbReference type="InterPro" id="IPR025724">
    <property type="entry name" value="GAG-pre-integrase_dom"/>
</dbReference>
<organism evidence="2 3">
    <name type="scientific">Mycosarcoma maydis</name>
    <name type="common">Corn smut fungus</name>
    <name type="synonym">Ustilago maydis</name>
    <dbReference type="NCBI Taxonomy" id="5270"/>
    <lineage>
        <taxon>Eukaryota</taxon>
        <taxon>Fungi</taxon>
        <taxon>Dikarya</taxon>
        <taxon>Basidiomycota</taxon>
        <taxon>Ustilaginomycotina</taxon>
        <taxon>Ustilaginomycetes</taxon>
        <taxon>Ustilaginales</taxon>
        <taxon>Ustilaginaceae</taxon>
        <taxon>Mycosarcoma</taxon>
    </lineage>
</organism>
<dbReference type="GeneID" id="23564265"/>
<evidence type="ECO:0000313" key="2">
    <source>
        <dbReference type="EMBL" id="KIS67894.1"/>
    </source>
</evidence>
<dbReference type="InParanoid" id="A0A0D1DUC5"/>
<dbReference type="Pfam" id="PF13976">
    <property type="entry name" value="gag_pre-integrs"/>
    <property type="match status" value="1"/>
</dbReference>
<feature type="domain" description="GAG-pre-integrase" evidence="1">
    <location>
        <begin position="125"/>
        <end position="191"/>
    </location>
</feature>
<dbReference type="OrthoDB" id="1110994at2759"/>
<dbReference type="KEGG" id="uma:UMAG_03948"/>
<dbReference type="VEuPathDB" id="FungiDB:UMAG_03948"/>
<dbReference type="EMBL" id="CM003150">
    <property type="protein sequence ID" value="KIS67894.1"/>
    <property type="molecule type" value="Genomic_DNA"/>
</dbReference>
<dbReference type="AlphaFoldDB" id="A0A0D1DUC5"/>
<dbReference type="RefSeq" id="XP_011390417.1">
    <property type="nucleotide sequence ID" value="XM_011392115.1"/>
</dbReference>
<reference evidence="2 3" key="1">
    <citation type="journal article" date="2006" name="Nature">
        <title>Insights from the genome of the biotrophic fungal plant pathogen Ustilago maydis.</title>
        <authorList>
            <person name="Kamper J."/>
            <person name="Kahmann R."/>
            <person name="Bolker M."/>
            <person name="Ma L.J."/>
            <person name="Brefort T."/>
            <person name="Saville B.J."/>
            <person name="Banuett F."/>
            <person name="Kronstad J.W."/>
            <person name="Gold S.E."/>
            <person name="Muller O."/>
            <person name="Perlin M.H."/>
            <person name="Wosten H.A."/>
            <person name="de Vries R."/>
            <person name="Ruiz-Herrera J."/>
            <person name="Reynaga-Pena C.G."/>
            <person name="Snetselaar K."/>
            <person name="McCann M."/>
            <person name="Perez-Martin J."/>
            <person name="Feldbrugge M."/>
            <person name="Basse C.W."/>
            <person name="Steinberg G."/>
            <person name="Ibeas J.I."/>
            <person name="Holloman W."/>
            <person name="Guzman P."/>
            <person name="Farman M."/>
            <person name="Stajich J.E."/>
            <person name="Sentandreu R."/>
            <person name="Gonzalez-Prieto J.M."/>
            <person name="Kennell J.C."/>
            <person name="Molina L."/>
            <person name="Schirawski J."/>
            <person name="Mendoza-Mendoza A."/>
            <person name="Greilinger D."/>
            <person name="Munch K."/>
            <person name="Rossel N."/>
            <person name="Scherer M."/>
            <person name="Vranes M."/>
            <person name="Ladendorf O."/>
            <person name="Vincon V."/>
            <person name="Fuchs U."/>
            <person name="Sandrock B."/>
            <person name="Meng S."/>
            <person name="Ho E.C."/>
            <person name="Cahill M.J."/>
            <person name="Boyce K.J."/>
            <person name="Klose J."/>
            <person name="Klosterman S.J."/>
            <person name="Deelstra H.J."/>
            <person name="Ortiz-Castellanos L."/>
            <person name="Li W."/>
            <person name="Sanchez-Alonso P."/>
            <person name="Schreier P.H."/>
            <person name="Hauser-Hahn I."/>
            <person name="Vaupel M."/>
            <person name="Koopmann E."/>
            <person name="Friedrich G."/>
            <person name="Voss H."/>
            <person name="Schluter T."/>
            <person name="Margolis J."/>
            <person name="Platt D."/>
            <person name="Swimmer C."/>
            <person name="Gnirke A."/>
            <person name="Chen F."/>
            <person name="Vysotskaia V."/>
            <person name="Mannhaupt G."/>
            <person name="Guldener U."/>
            <person name="Munsterkotter M."/>
            <person name="Haase D."/>
            <person name="Oesterheld M."/>
            <person name="Mewes H.W."/>
            <person name="Mauceli E.W."/>
            <person name="DeCaprio D."/>
            <person name="Wade C.M."/>
            <person name="Butler J."/>
            <person name="Young S."/>
            <person name="Jaffe D.B."/>
            <person name="Calvo S."/>
            <person name="Nusbaum C."/>
            <person name="Galagan J."/>
            <person name="Birren B.W."/>
        </authorList>
    </citation>
    <scope>NUCLEOTIDE SEQUENCE [LARGE SCALE GENOMIC DNA]</scope>
    <source>
        <strain evidence="3">DSM 14603 / FGSC 9021 / UM521</strain>
    </source>
</reference>
<evidence type="ECO:0000259" key="1">
    <source>
        <dbReference type="Pfam" id="PF13976"/>
    </source>
</evidence>
<dbReference type="Proteomes" id="UP000000561">
    <property type="component" value="Chromosome 11"/>
</dbReference>
<protein>
    <recommendedName>
        <fullName evidence="1">GAG-pre-integrase domain-containing protein</fullName>
    </recommendedName>
</protein>
<accession>A0A0D1DUC5</accession>